<reference evidence="2 3" key="1">
    <citation type="journal article" date="2016" name="Nat. Commun.">
        <title>Thousands of microbial genomes shed light on interconnected biogeochemical processes in an aquifer system.</title>
        <authorList>
            <person name="Anantharaman K."/>
            <person name="Brown C.T."/>
            <person name="Hug L.A."/>
            <person name="Sharon I."/>
            <person name="Castelle C.J."/>
            <person name="Probst A.J."/>
            <person name="Thomas B.C."/>
            <person name="Singh A."/>
            <person name="Wilkins M.J."/>
            <person name="Karaoz U."/>
            <person name="Brodie E.L."/>
            <person name="Williams K.H."/>
            <person name="Hubbard S.S."/>
            <person name="Banfield J.F."/>
        </authorList>
    </citation>
    <scope>NUCLEOTIDE SEQUENCE [LARGE SCALE GENOMIC DNA]</scope>
</reference>
<evidence type="ECO:0000313" key="3">
    <source>
        <dbReference type="Proteomes" id="UP000176614"/>
    </source>
</evidence>
<keyword evidence="1" id="KW-0472">Membrane</keyword>
<comment type="caution">
    <text evidence="2">The sequence shown here is derived from an EMBL/GenBank/DDBJ whole genome shotgun (WGS) entry which is preliminary data.</text>
</comment>
<protein>
    <submittedName>
        <fullName evidence="2">Uncharacterized protein</fullName>
    </submittedName>
</protein>
<evidence type="ECO:0000256" key="1">
    <source>
        <dbReference type="SAM" id="Phobius"/>
    </source>
</evidence>
<sequence>MVSKKTLKGNSIVLADNLSYHGIVMIPATSKIKSVILLSSLIVIIGMVAASNFVEQRSVDNSKIPQKLEESRGFQRWITNIKNKGFEDIKADEFTLKEENEIYNTKWIKIYSADDPVEKENYERTFSELEETKFLVLSPSKRLLIDIRSTERAGYLQNEARVYGQLDDKIIDSRILDCSLRANCVFDRAWFLENDLFAITEFSRDIDKKDETAVECTKDQECSYTFKVHLIDMKHNKRWTYESPEFNAISNLLVPEL</sequence>
<dbReference type="EMBL" id="MEVT01000005">
    <property type="protein sequence ID" value="OGC63596.1"/>
    <property type="molecule type" value="Genomic_DNA"/>
</dbReference>
<keyword evidence="1" id="KW-0812">Transmembrane</keyword>
<evidence type="ECO:0000313" key="2">
    <source>
        <dbReference type="EMBL" id="OGC63596.1"/>
    </source>
</evidence>
<organism evidence="2 3">
    <name type="scientific">candidate division WWE3 bacterium RIFOXYA2_FULL_46_9</name>
    <dbReference type="NCBI Taxonomy" id="1802636"/>
    <lineage>
        <taxon>Bacteria</taxon>
        <taxon>Katanobacteria</taxon>
    </lineage>
</organism>
<proteinExistence type="predicted"/>
<feature type="transmembrane region" description="Helical" evidence="1">
    <location>
        <begin position="35"/>
        <end position="54"/>
    </location>
</feature>
<dbReference type="Proteomes" id="UP000176614">
    <property type="component" value="Unassembled WGS sequence"/>
</dbReference>
<accession>A0A1F4W2F5</accession>
<keyword evidence="1" id="KW-1133">Transmembrane helix</keyword>
<dbReference type="AlphaFoldDB" id="A0A1F4W2F5"/>
<name>A0A1F4W2F5_UNCKA</name>
<gene>
    <name evidence="2" type="ORF">A2264_04485</name>
</gene>